<evidence type="ECO:0000313" key="1">
    <source>
        <dbReference type="EMBL" id="GCB77954.1"/>
    </source>
</evidence>
<organism evidence="1 2">
    <name type="scientific">Scyliorhinus torazame</name>
    <name type="common">Cloudy catshark</name>
    <name type="synonym">Catulus torazame</name>
    <dbReference type="NCBI Taxonomy" id="75743"/>
    <lineage>
        <taxon>Eukaryota</taxon>
        <taxon>Metazoa</taxon>
        <taxon>Chordata</taxon>
        <taxon>Craniata</taxon>
        <taxon>Vertebrata</taxon>
        <taxon>Chondrichthyes</taxon>
        <taxon>Elasmobranchii</taxon>
        <taxon>Galeomorphii</taxon>
        <taxon>Galeoidea</taxon>
        <taxon>Carcharhiniformes</taxon>
        <taxon>Scyliorhinidae</taxon>
        <taxon>Scyliorhinus</taxon>
    </lineage>
</organism>
<keyword evidence="2" id="KW-1185">Reference proteome</keyword>
<reference evidence="1 2" key="1">
    <citation type="journal article" date="2018" name="Nat. Ecol. Evol.">
        <title>Shark genomes provide insights into elasmobranch evolution and the origin of vertebrates.</title>
        <authorList>
            <person name="Hara Y"/>
            <person name="Yamaguchi K"/>
            <person name="Onimaru K"/>
            <person name="Kadota M"/>
            <person name="Koyanagi M"/>
            <person name="Keeley SD"/>
            <person name="Tatsumi K"/>
            <person name="Tanaka K"/>
            <person name="Motone F"/>
            <person name="Kageyama Y"/>
            <person name="Nozu R"/>
            <person name="Adachi N"/>
            <person name="Nishimura O"/>
            <person name="Nakagawa R"/>
            <person name="Tanegashima C"/>
            <person name="Kiyatake I"/>
            <person name="Matsumoto R"/>
            <person name="Murakumo K"/>
            <person name="Nishida K"/>
            <person name="Terakita A"/>
            <person name="Kuratani S"/>
            <person name="Sato K"/>
            <person name="Hyodo S Kuraku.S."/>
        </authorList>
    </citation>
    <scope>NUCLEOTIDE SEQUENCE [LARGE SCALE GENOMIC DNA]</scope>
</reference>
<protein>
    <submittedName>
        <fullName evidence="1">Uncharacterized protein</fullName>
    </submittedName>
</protein>
<sequence length="100" mass="11773">MRCVICKTTFRMNTTILFTEENFCLPATKIMYKMLQYMHHLTITEGNIPNSVKQDDVKSDAEKNIERAPVKWQTLRRCIPYWVQKKGKPPICPNLDECHV</sequence>
<dbReference type="Proteomes" id="UP000288216">
    <property type="component" value="Unassembled WGS sequence"/>
</dbReference>
<name>A0A401PXT3_SCYTO</name>
<dbReference type="EMBL" id="BFAA01018240">
    <property type="protein sequence ID" value="GCB77954.1"/>
    <property type="molecule type" value="Genomic_DNA"/>
</dbReference>
<gene>
    <name evidence="1" type="ORF">scyTo_0021152</name>
</gene>
<dbReference type="AlphaFoldDB" id="A0A401PXT3"/>
<accession>A0A401PXT3</accession>
<proteinExistence type="predicted"/>
<evidence type="ECO:0000313" key="2">
    <source>
        <dbReference type="Proteomes" id="UP000288216"/>
    </source>
</evidence>
<comment type="caution">
    <text evidence="1">The sequence shown here is derived from an EMBL/GenBank/DDBJ whole genome shotgun (WGS) entry which is preliminary data.</text>
</comment>